<keyword evidence="6" id="KW-0805">Transcription regulation</keyword>
<dbReference type="InterPro" id="IPR051552">
    <property type="entry name" value="HptR"/>
</dbReference>
<reference evidence="13" key="1">
    <citation type="submission" date="2021-06" db="EMBL/GenBank/DDBJ databases">
        <title>Description of novel taxa of the family Lachnospiraceae.</title>
        <authorList>
            <person name="Chaplin A.V."/>
            <person name="Sokolova S.R."/>
            <person name="Pikina A.P."/>
            <person name="Korzhanova M."/>
            <person name="Belova V."/>
            <person name="Korostin D."/>
            <person name="Efimov B.A."/>
        </authorList>
    </citation>
    <scope>NUCLEOTIDE SEQUENCE</scope>
    <source>
        <strain evidence="13">ASD5720</strain>
    </source>
</reference>
<dbReference type="SMART" id="SM00342">
    <property type="entry name" value="HTH_ARAC"/>
    <property type="match status" value="1"/>
</dbReference>
<sequence length="525" mass="60757">MAKLRIIVAEDEQRILSSIVSKIERTVEDCEVIATANDGEQALELVEKYRPHVIFSDIKMPKMDGIALARELRKRAPDIHVVLLSGYSDFSFAKQAMRYGVSYYLVKPLDEEDLLEVVEEIRTKLEESRRRSLPQLRMSGHNSMQTKAQEPADGQNGYYVLGICFYNLYCSGASESLGEFYAASLDCDGGIKWEEILENLPSESPEWMVADGNPCNFKNIVLTVPYGRTLDLEETASVLRSRIHSRYPGMKFNLCYRKKQVKREDIWNYTHRIRNLLETWVVPATEQVFVLENMESVPAEMELYDAASLRLQNNIKVLFKMDRYNILLEELMNIMTYVLECGCTQKQLLKIVHDIYKMLESSLMVEDQAAAAKAKEKFYTILSVAKETREIQDAFSESIRFYIQDRLDRNTSQNAREEVLEYVDKNFMVINSVEEVAEKFSYNYTYVSRLFREMKGVSMIKYLTEKRIGAAQKIMEEKPGLSVNHVCNMVGYTDQHYFSRVFKASTGMSPKEYRKKVIEGNKTME</sequence>
<dbReference type="SUPFAM" id="SSF52172">
    <property type="entry name" value="CheY-like"/>
    <property type="match status" value="1"/>
</dbReference>
<evidence type="ECO:0000259" key="11">
    <source>
        <dbReference type="PROSITE" id="PS01124"/>
    </source>
</evidence>
<dbReference type="InterPro" id="IPR001789">
    <property type="entry name" value="Sig_transdc_resp-reg_receiver"/>
</dbReference>
<evidence type="ECO:0000256" key="10">
    <source>
        <dbReference type="PROSITE-ProRule" id="PRU00169"/>
    </source>
</evidence>
<evidence type="ECO:0000256" key="2">
    <source>
        <dbReference type="ARBA" id="ARBA00018672"/>
    </source>
</evidence>
<dbReference type="AlphaFoldDB" id="A0A949K6B0"/>
<dbReference type="GO" id="GO:0003700">
    <property type="term" value="F:DNA-binding transcription factor activity"/>
    <property type="evidence" value="ECO:0007669"/>
    <property type="project" value="InterPro"/>
</dbReference>
<keyword evidence="4 10" id="KW-0597">Phosphoprotein</keyword>
<dbReference type="GO" id="GO:0000160">
    <property type="term" value="P:phosphorelay signal transduction system"/>
    <property type="evidence" value="ECO:0007669"/>
    <property type="project" value="UniProtKB-KW"/>
</dbReference>
<evidence type="ECO:0000256" key="9">
    <source>
        <dbReference type="ARBA" id="ARBA00024867"/>
    </source>
</evidence>
<comment type="subcellular location">
    <subcellularLocation>
        <location evidence="1">Cytoplasm</location>
    </subcellularLocation>
</comment>
<dbReference type="EMBL" id="JAHQCW010000014">
    <property type="protein sequence ID" value="MBU9736858.1"/>
    <property type="molecule type" value="Genomic_DNA"/>
</dbReference>
<dbReference type="PROSITE" id="PS50110">
    <property type="entry name" value="RESPONSE_REGULATORY"/>
    <property type="match status" value="1"/>
</dbReference>
<evidence type="ECO:0000256" key="6">
    <source>
        <dbReference type="ARBA" id="ARBA00023015"/>
    </source>
</evidence>
<dbReference type="Gene3D" id="3.40.50.2300">
    <property type="match status" value="1"/>
</dbReference>
<dbReference type="Gene3D" id="1.10.10.60">
    <property type="entry name" value="Homeodomain-like"/>
    <property type="match status" value="2"/>
</dbReference>
<evidence type="ECO:0000313" key="13">
    <source>
        <dbReference type="EMBL" id="MBU9736858.1"/>
    </source>
</evidence>
<evidence type="ECO:0000256" key="4">
    <source>
        <dbReference type="ARBA" id="ARBA00022553"/>
    </source>
</evidence>
<dbReference type="InterPro" id="IPR009057">
    <property type="entry name" value="Homeodomain-like_sf"/>
</dbReference>
<dbReference type="InterPro" id="IPR018060">
    <property type="entry name" value="HTH_AraC"/>
</dbReference>
<comment type="function">
    <text evidence="9">May play the central regulatory role in sporulation. It may be an element of the effector pathway responsible for the activation of sporulation genes in response to nutritional stress. Spo0A may act in concert with spo0H (a sigma factor) to control the expression of some genes that are critical to the sporulation process.</text>
</comment>
<dbReference type="RefSeq" id="WP_238721487.1">
    <property type="nucleotide sequence ID" value="NZ_JAHQCW010000014.1"/>
</dbReference>
<organism evidence="13 14">
    <name type="scientific">Diplocloster agilis</name>
    <dbReference type="NCBI Taxonomy" id="2850323"/>
    <lineage>
        <taxon>Bacteria</taxon>
        <taxon>Bacillati</taxon>
        <taxon>Bacillota</taxon>
        <taxon>Clostridia</taxon>
        <taxon>Lachnospirales</taxon>
        <taxon>Lachnospiraceae</taxon>
        <taxon>Diplocloster</taxon>
    </lineage>
</organism>
<dbReference type="SUPFAM" id="SSF46689">
    <property type="entry name" value="Homeodomain-like"/>
    <property type="match status" value="1"/>
</dbReference>
<evidence type="ECO:0000259" key="12">
    <source>
        <dbReference type="PROSITE" id="PS50110"/>
    </source>
</evidence>
<evidence type="ECO:0000256" key="3">
    <source>
        <dbReference type="ARBA" id="ARBA00022490"/>
    </source>
</evidence>
<dbReference type="InterPro" id="IPR011006">
    <property type="entry name" value="CheY-like_superfamily"/>
</dbReference>
<feature type="modified residue" description="4-aspartylphosphate" evidence="10">
    <location>
        <position position="57"/>
    </location>
</feature>
<dbReference type="InterPro" id="IPR020449">
    <property type="entry name" value="Tscrpt_reg_AraC-type_HTH"/>
</dbReference>
<dbReference type="Pfam" id="PF12833">
    <property type="entry name" value="HTH_18"/>
    <property type="match status" value="1"/>
</dbReference>
<dbReference type="Pfam" id="PF00072">
    <property type="entry name" value="Response_reg"/>
    <property type="match status" value="1"/>
</dbReference>
<keyword evidence="14" id="KW-1185">Reference proteome</keyword>
<dbReference type="PANTHER" id="PTHR42713:SF3">
    <property type="entry name" value="TRANSCRIPTIONAL REGULATORY PROTEIN HPTR"/>
    <property type="match status" value="1"/>
</dbReference>
<evidence type="ECO:0000256" key="8">
    <source>
        <dbReference type="ARBA" id="ARBA00023163"/>
    </source>
</evidence>
<feature type="domain" description="HTH araC/xylS-type" evidence="11">
    <location>
        <begin position="417"/>
        <end position="516"/>
    </location>
</feature>
<keyword evidence="8" id="KW-0804">Transcription</keyword>
<accession>A0A949K6B0</accession>
<keyword evidence="5" id="KW-0902">Two-component regulatory system</keyword>
<evidence type="ECO:0000256" key="5">
    <source>
        <dbReference type="ARBA" id="ARBA00023012"/>
    </source>
</evidence>
<dbReference type="GO" id="GO:0043565">
    <property type="term" value="F:sequence-specific DNA binding"/>
    <property type="evidence" value="ECO:0007669"/>
    <property type="project" value="InterPro"/>
</dbReference>
<evidence type="ECO:0000256" key="1">
    <source>
        <dbReference type="ARBA" id="ARBA00004496"/>
    </source>
</evidence>
<dbReference type="GO" id="GO:0005737">
    <property type="term" value="C:cytoplasm"/>
    <property type="evidence" value="ECO:0007669"/>
    <property type="project" value="UniProtKB-SubCell"/>
</dbReference>
<keyword evidence="7" id="KW-0238">DNA-binding</keyword>
<keyword evidence="3" id="KW-0963">Cytoplasm</keyword>
<evidence type="ECO:0000313" key="14">
    <source>
        <dbReference type="Proteomes" id="UP000712157"/>
    </source>
</evidence>
<dbReference type="CDD" id="cd17536">
    <property type="entry name" value="REC_YesN-like"/>
    <property type="match status" value="1"/>
</dbReference>
<name>A0A949K6B0_9FIRM</name>
<dbReference type="PROSITE" id="PS01124">
    <property type="entry name" value="HTH_ARAC_FAMILY_2"/>
    <property type="match status" value="1"/>
</dbReference>
<proteinExistence type="predicted"/>
<dbReference type="PANTHER" id="PTHR42713">
    <property type="entry name" value="HISTIDINE KINASE-RELATED"/>
    <property type="match status" value="1"/>
</dbReference>
<feature type="domain" description="Response regulatory" evidence="12">
    <location>
        <begin position="5"/>
        <end position="122"/>
    </location>
</feature>
<comment type="caution">
    <text evidence="13">The sequence shown here is derived from an EMBL/GenBank/DDBJ whole genome shotgun (WGS) entry which is preliminary data.</text>
</comment>
<gene>
    <name evidence="13" type="ORF">KTH89_09935</name>
</gene>
<evidence type="ECO:0000256" key="7">
    <source>
        <dbReference type="ARBA" id="ARBA00023125"/>
    </source>
</evidence>
<dbReference type="SMART" id="SM00448">
    <property type="entry name" value="REC"/>
    <property type="match status" value="1"/>
</dbReference>
<dbReference type="Proteomes" id="UP000712157">
    <property type="component" value="Unassembled WGS sequence"/>
</dbReference>
<dbReference type="PRINTS" id="PR00032">
    <property type="entry name" value="HTHARAC"/>
</dbReference>
<protein>
    <recommendedName>
        <fullName evidence="2">Stage 0 sporulation protein A homolog</fullName>
    </recommendedName>
</protein>